<comment type="catalytic activity">
    <reaction evidence="5">
        <text>N(tele)-phospho-L-histidyl/O-phospho-L-threonyl-[pyruvate, phosphate dikinase] + phosphate + H(+) = N(tele)-phospho-L-histidyl/L-threonyl-[pyruvate, phosphate dikinase] + diphosphate</text>
        <dbReference type="Rhea" id="RHEA:43696"/>
        <dbReference type="Rhea" id="RHEA-COMP:10650"/>
        <dbReference type="Rhea" id="RHEA-COMP:10651"/>
        <dbReference type="ChEBI" id="CHEBI:15378"/>
        <dbReference type="ChEBI" id="CHEBI:30013"/>
        <dbReference type="ChEBI" id="CHEBI:33019"/>
        <dbReference type="ChEBI" id="CHEBI:43474"/>
        <dbReference type="ChEBI" id="CHEBI:61977"/>
        <dbReference type="ChEBI" id="CHEBI:83586"/>
        <dbReference type="EC" id="2.7.4.27"/>
    </reaction>
</comment>
<dbReference type="GO" id="GO:0043531">
    <property type="term" value="F:ADP binding"/>
    <property type="evidence" value="ECO:0007669"/>
    <property type="project" value="UniProtKB-UniRule"/>
</dbReference>
<gene>
    <name evidence="6" type="primary">yqfL</name>
    <name evidence="6" type="ORF">NCTC13149_00592</name>
</gene>
<feature type="binding site" evidence="5">
    <location>
        <begin position="154"/>
        <end position="161"/>
    </location>
    <ligand>
        <name>ADP</name>
        <dbReference type="ChEBI" id="CHEBI:456216"/>
    </ligand>
</feature>
<dbReference type="EMBL" id="UGSZ01000001">
    <property type="protein sequence ID" value="SUB56790.1"/>
    <property type="molecule type" value="Genomic_DNA"/>
</dbReference>
<keyword evidence="4 5" id="KW-0418">Kinase</keyword>
<evidence type="ECO:0000256" key="3">
    <source>
        <dbReference type="ARBA" id="ARBA00022741"/>
    </source>
</evidence>
<dbReference type="GO" id="GO:0005524">
    <property type="term" value="F:ATP binding"/>
    <property type="evidence" value="ECO:0007669"/>
    <property type="project" value="InterPro"/>
</dbReference>
<evidence type="ECO:0000256" key="2">
    <source>
        <dbReference type="ARBA" id="ARBA00022679"/>
    </source>
</evidence>
<organism evidence="6 7">
    <name type="scientific">Peptoniphilus lacrimalis</name>
    <dbReference type="NCBI Taxonomy" id="33031"/>
    <lineage>
        <taxon>Bacteria</taxon>
        <taxon>Bacillati</taxon>
        <taxon>Bacillota</taxon>
        <taxon>Tissierellia</taxon>
        <taxon>Tissierellales</taxon>
        <taxon>Peptoniphilaceae</taxon>
        <taxon>Peptoniphilus</taxon>
    </lineage>
</organism>
<protein>
    <recommendedName>
        <fullName evidence="5">Putative pyruvate, phosphate dikinase regulatory protein</fullName>
        <shortName evidence="5">PPDK regulatory protein</shortName>
        <ecNumber evidence="5">2.7.11.32</ecNumber>
        <ecNumber evidence="5">2.7.4.27</ecNumber>
    </recommendedName>
</protein>
<name>A0A379C3F0_9FIRM</name>
<dbReference type="NCBIfam" id="NF003742">
    <property type="entry name" value="PRK05339.1"/>
    <property type="match status" value="1"/>
</dbReference>
<evidence type="ECO:0000256" key="1">
    <source>
        <dbReference type="ARBA" id="ARBA00022527"/>
    </source>
</evidence>
<dbReference type="PANTHER" id="PTHR31756:SF3">
    <property type="entry name" value="PYRUVATE, PHOSPHATE DIKINASE REGULATORY PROTEIN 1, CHLOROPLASTIC"/>
    <property type="match status" value="1"/>
</dbReference>
<dbReference type="Pfam" id="PF03618">
    <property type="entry name" value="Kinase-PPPase"/>
    <property type="match status" value="1"/>
</dbReference>
<dbReference type="STRING" id="1122949.GCA_000378725_00452"/>
<dbReference type="InterPro" id="IPR026565">
    <property type="entry name" value="PPDK_reg"/>
</dbReference>
<comment type="function">
    <text evidence="5">Bifunctional serine/threonine kinase and phosphorylase involved in the regulation of the pyruvate, phosphate dikinase (PPDK) by catalyzing its phosphorylation/dephosphorylation.</text>
</comment>
<comment type="catalytic activity">
    <reaction evidence="5">
        <text>N(tele)-phospho-L-histidyl/L-threonyl-[pyruvate, phosphate dikinase] + ADP = N(tele)-phospho-L-histidyl/O-phospho-L-threonyl-[pyruvate, phosphate dikinase] + AMP + H(+)</text>
        <dbReference type="Rhea" id="RHEA:43692"/>
        <dbReference type="Rhea" id="RHEA-COMP:10650"/>
        <dbReference type="Rhea" id="RHEA-COMP:10651"/>
        <dbReference type="ChEBI" id="CHEBI:15378"/>
        <dbReference type="ChEBI" id="CHEBI:30013"/>
        <dbReference type="ChEBI" id="CHEBI:61977"/>
        <dbReference type="ChEBI" id="CHEBI:83586"/>
        <dbReference type="ChEBI" id="CHEBI:456215"/>
        <dbReference type="ChEBI" id="CHEBI:456216"/>
        <dbReference type="EC" id="2.7.11.32"/>
    </reaction>
</comment>
<reference evidence="6 7" key="1">
    <citation type="submission" date="2018-06" db="EMBL/GenBank/DDBJ databases">
        <authorList>
            <consortium name="Pathogen Informatics"/>
            <person name="Doyle S."/>
        </authorList>
    </citation>
    <scope>NUCLEOTIDE SEQUENCE [LARGE SCALE GENOMIC DNA]</scope>
    <source>
        <strain evidence="6 7">NCTC13149</strain>
    </source>
</reference>
<dbReference type="EC" id="2.7.4.27" evidence="5"/>
<keyword evidence="3 5" id="KW-0547">Nucleotide-binding</keyword>
<accession>A0A379C3F0</accession>
<comment type="similarity">
    <text evidence="5">Belongs to the pyruvate, phosphate/water dikinase regulatory protein family. PDRP subfamily.</text>
</comment>
<sequence>MKDLENTLVIYVISDSIGETGELIATSSVRQFESENYQIRRYPYHNSIEQIKPLLEEAAKIKNSLIVYTNVVLETRNFIEEKSKELGLYTVDVMGQPMNQLENILGYPPLREPGLIRRLDQNYFKKVEAIEFAVKYDDGKDPRGVRKADICLVGISRTSKTPLSMYLANKLYKVANVPLVPEVPVPKEVYEKDVNRVIGLIANPNKLISIREERLKSLGLASGAKYANIDRIKDEIDYSKQVMDELGCFVIDVSHKAIEETAEIIIERLKKLELR</sequence>
<dbReference type="PANTHER" id="PTHR31756">
    <property type="entry name" value="PYRUVATE, PHOSPHATE DIKINASE REGULATORY PROTEIN 1, CHLOROPLASTIC"/>
    <property type="match status" value="1"/>
</dbReference>
<dbReference type="AlphaFoldDB" id="A0A379C3F0"/>
<dbReference type="GO" id="GO:0004674">
    <property type="term" value="F:protein serine/threonine kinase activity"/>
    <property type="evidence" value="ECO:0007669"/>
    <property type="project" value="UniProtKB-UniRule"/>
</dbReference>
<evidence type="ECO:0000313" key="7">
    <source>
        <dbReference type="Proteomes" id="UP000255517"/>
    </source>
</evidence>
<dbReference type="EC" id="2.7.11.32" evidence="5"/>
<evidence type="ECO:0000256" key="5">
    <source>
        <dbReference type="HAMAP-Rule" id="MF_00921"/>
    </source>
</evidence>
<keyword evidence="2 5" id="KW-0808">Transferase</keyword>
<dbReference type="RefSeq" id="WP_004824816.1">
    <property type="nucleotide sequence ID" value="NZ_CAMUOS010000003.1"/>
</dbReference>
<keyword evidence="1 5" id="KW-0723">Serine/threonine-protein kinase</keyword>
<dbReference type="HAMAP" id="MF_00921">
    <property type="entry name" value="PDRP"/>
    <property type="match status" value="1"/>
</dbReference>
<proteinExistence type="inferred from homology"/>
<dbReference type="Proteomes" id="UP000255517">
    <property type="component" value="Unassembled WGS sequence"/>
</dbReference>
<dbReference type="OrthoDB" id="9782201at2"/>
<dbReference type="InterPro" id="IPR005177">
    <property type="entry name" value="Kinase-pyrophosphorylase"/>
</dbReference>
<evidence type="ECO:0000313" key="6">
    <source>
        <dbReference type="EMBL" id="SUB56790.1"/>
    </source>
</evidence>
<evidence type="ECO:0000256" key="4">
    <source>
        <dbReference type="ARBA" id="ARBA00022777"/>
    </source>
</evidence>
<dbReference type="GO" id="GO:0016776">
    <property type="term" value="F:phosphotransferase activity, phosphate group as acceptor"/>
    <property type="evidence" value="ECO:0007669"/>
    <property type="project" value="UniProtKB-UniRule"/>
</dbReference>